<gene>
    <name evidence="1" type="ORF">Nepgr_000467</name>
</gene>
<protein>
    <submittedName>
        <fullName evidence="1">Uncharacterized protein</fullName>
    </submittedName>
</protein>
<evidence type="ECO:0000313" key="2">
    <source>
        <dbReference type="Proteomes" id="UP001279734"/>
    </source>
</evidence>
<name>A0AAD3P5C4_NEPGR</name>
<proteinExistence type="predicted"/>
<comment type="caution">
    <text evidence="1">The sequence shown here is derived from an EMBL/GenBank/DDBJ whole genome shotgun (WGS) entry which is preliminary data.</text>
</comment>
<dbReference type="AlphaFoldDB" id="A0AAD3P5C4"/>
<accession>A0AAD3P5C4</accession>
<keyword evidence="2" id="KW-1185">Reference proteome</keyword>
<dbReference type="EMBL" id="BSYO01000001">
    <property type="protein sequence ID" value="GMG98627.1"/>
    <property type="molecule type" value="Genomic_DNA"/>
</dbReference>
<dbReference type="Proteomes" id="UP001279734">
    <property type="component" value="Unassembled WGS sequence"/>
</dbReference>
<organism evidence="1 2">
    <name type="scientific">Nepenthes gracilis</name>
    <name type="common">Slender pitcher plant</name>
    <dbReference type="NCBI Taxonomy" id="150966"/>
    <lineage>
        <taxon>Eukaryota</taxon>
        <taxon>Viridiplantae</taxon>
        <taxon>Streptophyta</taxon>
        <taxon>Embryophyta</taxon>
        <taxon>Tracheophyta</taxon>
        <taxon>Spermatophyta</taxon>
        <taxon>Magnoliopsida</taxon>
        <taxon>eudicotyledons</taxon>
        <taxon>Gunneridae</taxon>
        <taxon>Pentapetalae</taxon>
        <taxon>Caryophyllales</taxon>
        <taxon>Nepenthaceae</taxon>
        <taxon>Nepenthes</taxon>
    </lineage>
</organism>
<evidence type="ECO:0000313" key="1">
    <source>
        <dbReference type="EMBL" id="GMG98627.1"/>
    </source>
</evidence>
<reference evidence="1" key="1">
    <citation type="submission" date="2023-05" db="EMBL/GenBank/DDBJ databases">
        <title>Nepenthes gracilis genome sequencing.</title>
        <authorList>
            <person name="Fukushima K."/>
        </authorList>
    </citation>
    <scope>NUCLEOTIDE SEQUENCE</scope>
    <source>
        <strain evidence="1">SING2019-196</strain>
    </source>
</reference>
<sequence length="98" mass="10625">MCCELPIQLQGPSGATTHLNCLLIIRLEVDNGVHGYNAVNEGPLPRVIINNIAAVHSNGHRKVRVRAFRGRFLAQQFPGNSIGELTILCSCSARCLSC</sequence>